<accession>A0A2R6NEI1</accession>
<organism evidence="3 4">
    <name type="scientific">Hermanssonia centrifuga</name>
    <dbReference type="NCBI Taxonomy" id="98765"/>
    <lineage>
        <taxon>Eukaryota</taxon>
        <taxon>Fungi</taxon>
        <taxon>Dikarya</taxon>
        <taxon>Basidiomycota</taxon>
        <taxon>Agaricomycotina</taxon>
        <taxon>Agaricomycetes</taxon>
        <taxon>Polyporales</taxon>
        <taxon>Meruliaceae</taxon>
        <taxon>Hermanssonia</taxon>
    </lineage>
</organism>
<evidence type="ECO:0000313" key="3">
    <source>
        <dbReference type="EMBL" id="PSR70797.1"/>
    </source>
</evidence>
<feature type="compositionally biased region" description="Basic and acidic residues" evidence="1">
    <location>
        <begin position="109"/>
        <end position="118"/>
    </location>
</feature>
<dbReference type="EMBL" id="MLYV02001315">
    <property type="protein sequence ID" value="PSR70797.1"/>
    <property type="molecule type" value="Genomic_DNA"/>
</dbReference>
<dbReference type="AlphaFoldDB" id="A0A2R6NEI1"/>
<feature type="transmembrane region" description="Helical" evidence="2">
    <location>
        <begin position="9"/>
        <end position="29"/>
    </location>
</feature>
<dbReference type="Proteomes" id="UP000186601">
    <property type="component" value="Unassembled WGS sequence"/>
</dbReference>
<keyword evidence="2" id="KW-0812">Transmembrane</keyword>
<keyword evidence="4" id="KW-1185">Reference proteome</keyword>
<keyword evidence="2" id="KW-0472">Membrane</keyword>
<sequence length="118" mass="12978">MIGMKQDGAIALVTFDVIVSIVMTSLFIWPLLRAHFHNSDLKHIARRSVIAASIALSTSCVNITVLAVMHGVELGWVCLACWEADVMDSMEELYNGDASGSNPKLQDVNLKESRKTEM</sequence>
<dbReference type="OrthoDB" id="3210850at2759"/>
<gene>
    <name evidence="3" type="ORF">PHLCEN_2v13319</name>
</gene>
<evidence type="ECO:0000256" key="2">
    <source>
        <dbReference type="SAM" id="Phobius"/>
    </source>
</evidence>
<dbReference type="PANTHER" id="PTHR38848:SF3">
    <property type="entry name" value="G-PROTEIN COUPLED RECEPTORS FAMILY 3 PROFILE DOMAIN-CONTAINING PROTEIN"/>
    <property type="match status" value="1"/>
</dbReference>
<evidence type="ECO:0000313" key="4">
    <source>
        <dbReference type="Proteomes" id="UP000186601"/>
    </source>
</evidence>
<feature type="transmembrane region" description="Helical" evidence="2">
    <location>
        <begin position="49"/>
        <end position="69"/>
    </location>
</feature>
<keyword evidence="2" id="KW-1133">Transmembrane helix</keyword>
<feature type="region of interest" description="Disordered" evidence="1">
    <location>
        <begin position="95"/>
        <end position="118"/>
    </location>
</feature>
<name>A0A2R6NEI1_9APHY</name>
<comment type="caution">
    <text evidence="3">The sequence shown here is derived from an EMBL/GenBank/DDBJ whole genome shotgun (WGS) entry which is preliminary data.</text>
</comment>
<reference evidence="3 4" key="1">
    <citation type="submission" date="2018-02" db="EMBL/GenBank/DDBJ databases">
        <title>Genome sequence of the basidiomycete white-rot fungus Phlebia centrifuga.</title>
        <authorList>
            <person name="Granchi Z."/>
            <person name="Peng M."/>
            <person name="de Vries R.P."/>
            <person name="Hilden K."/>
            <person name="Makela M.R."/>
            <person name="Grigoriev I."/>
            <person name="Riley R."/>
        </authorList>
    </citation>
    <scope>NUCLEOTIDE SEQUENCE [LARGE SCALE GENOMIC DNA]</scope>
    <source>
        <strain evidence="3 4">FBCC195</strain>
    </source>
</reference>
<protein>
    <submittedName>
        <fullName evidence="3">Uncharacterized protein</fullName>
    </submittedName>
</protein>
<dbReference type="PANTHER" id="PTHR38848">
    <property type="entry name" value="G-PROTEIN COUPLED RECEPTORS FAMILY 3 PROFILE DOMAIN-CONTAINING PROTEIN"/>
    <property type="match status" value="1"/>
</dbReference>
<evidence type="ECO:0000256" key="1">
    <source>
        <dbReference type="SAM" id="MobiDB-lite"/>
    </source>
</evidence>
<proteinExistence type="predicted"/>